<reference evidence="2" key="1">
    <citation type="submission" date="2022-03" db="EMBL/GenBank/DDBJ databases">
        <title>Pseudomonas marianensis sp. nov., a marine bacterium isolated from deep-sea sediments of the Mariana Trench.</title>
        <authorList>
            <person name="Wei Y."/>
        </authorList>
    </citation>
    <scope>NUCLEOTIDE SEQUENCE</scope>
    <source>
        <strain evidence="2">PS1</strain>
    </source>
</reference>
<evidence type="ECO:0000313" key="2">
    <source>
        <dbReference type="EMBL" id="MCJ0976003.1"/>
    </source>
</evidence>
<feature type="transmembrane region" description="Helical" evidence="1">
    <location>
        <begin position="195"/>
        <end position="216"/>
    </location>
</feature>
<keyword evidence="1" id="KW-1133">Transmembrane helix</keyword>
<evidence type="ECO:0000313" key="3">
    <source>
        <dbReference type="Proteomes" id="UP001139682"/>
    </source>
</evidence>
<sequence length="260" mass="27859">MTGSIEVLGQYQTQVRHTLPRSPLDEALASMEGAATRFSLDAISDAQTRASYAANIKRMSAQVRADVAAGRISSQVGVEFCHEMRNKIMVEHRKITSVTGLAKAQQHKKTPLTLPRLFEKYATSKFGKPYETLTNEQKRQIHYEVIESSGRDNAKFTKGSDRLRIMGKVGILVTAAFATYEILNADNKVKETARQGMIIGGGAAGGFLAGLGVSLVCGPGAPFCAIAMVLAGSAAGGIAGSLAADALDDELEEFSKWEVF</sequence>
<dbReference type="Proteomes" id="UP001139682">
    <property type="component" value="Unassembled WGS sequence"/>
</dbReference>
<protein>
    <submittedName>
        <fullName evidence="2">Uncharacterized protein</fullName>
    </submittedName>
</protein>
<proteinExistence type="predicted"/>
<feature type="transmembrane region" description="Helical" evidence="1">
    <location>
        <begin position="223"/>
        <end position="244"/>
    </location>
</feature>
<organism evidence="2 3">
    <name type="scientific">Stutzerimonas marianensis</name>
    <dbReference type="NCBI Taxonomy" id="2929513"/>
    <lineage>
        <taxon>Bacteria</taxon>
        <taxon>Pseudomonadati</taxon>
        <taxon>Pseudomonadota</taxon>
        <taxon>Gammaproteobacteria</taxon>
        <taxon>Pseudomonadales</taxon>
        <taxon>Pseudomonadaceae</taxon>
        <taxon>Stutzerimonas</taxon>
    </lineage>
</organism>
<accession>A0A9X1W7P0</accession>
<dbReference type="AlphaFoldDB" id="A0A9X1W7P0"/>
<evidence type="ECO:0000256" key="1">
    <source>
        <dbReference type="SAM" id="Phobius"/>
    </source>
</evidence>
<keyword evidence="1" id="KW-0812">Transmembrane</keyword>
<comment type="caution">
    <text evidence="2">The sequence shown here is derived from an EMBL/GenBank/DDBJ whole genome shotgun (WGS) entry which is preliminary data.</text>
</comment>
<name>A0A9X1W7P0_9GAMM</name>
<dbReference type="EMBL" id="JALGRD010000020">
    <property type="protein sequence ID" value="MCJ0976003.1"/>
    <property type="molecule type" value="Genomic_DNA"/>
</dbReference>
<dbReference type="RefSeq" id="WP_243607972.1">
    <property type="nucleotide sequence ID" value="NZ_JALGRD010000020.1"/>
</dbReference>
<keyword evidence="3" id="KW-1185">Reference proteome</keyword>
<gene>
    <name evidence="2" type="ORF">MST27_21830</name>
</gene>
<feature type="transmembrane region" description="Helical" evidence="1">
    <location>
        <begin position="165"/>
        <end position="183"/>
    </location>
</feature>
<keyword evidence="1" id="KW-0472">Membrane</keyword>